<evidence type="ECO:0000256" key="1">
    <source>
        <dbReference type="ARBA" id="ARBA00023015"/>
    </source>
</evidence>
<dbReference type="PANTHER" id="PTHR24567:SF74">
    <property type="entry name" value="HTH-TYPE TRANSCRIPTIONAL REGULATOR ARCR"/>
    <property type="match status" value="1"/>
</dbReference>
<dbReference type="EMBL" id="JALBUU010000028">
    <property type="protein sequence ID" value="MCI0755057.1"/>
    <property type="molecule type" value="Genomic_DNA"/>
</dbReference>
<dbReference type="Gene3D" id="1.10.10.10">
    <property type="entry name" value="Winged helix-like DNA-binding domain superfamily/Winged helix DNA-binding domain"/>
    <property type="match status" value="1"/>
</dbReference>
<keyword evidence="2" id="KW-0238">DNA-binding</keyword>
<dbReference type="Gene3D" id="2.60.120.10">
    <property type="entry name" value="Jelly Rolls"/>
    <property type="match status" value="1"/>
</dbReference>
<dbReference type="InterPro" id="IPR018490">
    <property type="entry name" value="cNMP-bd_dom_sf"/>
</dbReference>
<sequence length="249" mass="27335">MLCLSPRVTPPPGNHLLNALPPEDLASFRPRLERVDLSFRQTLQMAEEPITSIHFPENGYLSRLAIMDNGDAAEIGLIGAEGMTGIAVLLGDDRDSFEIIVQVPGPALSIGLPAFRTALEQIPSLRRLLLRYALAHFEQVARTGACNGRHPIDQRLARWLLMAHDRAGGDAFPMTHEFLSMMLGVRRAGVTVAAGLLQKAGHIRYERGRIEITNRTGLEACACECYGAARRAQDRLLHSLPPAKLAHCH</sequence>
<protein>
    <submittedName>
        <fullName evidence="5">Crp/Fnr family transcriptional regulator</fullName>
    </submittedName>
</protein>
<proteinExistence type="predicted"/>
<dbReference type="InterPro" id="IPR036390">
    <property type="entry name" value="WH_DNA-bd_sf"/>
</dbReference>
<name>A0ABS9W743_9PROT</name>
<reference evidence="5 6" key="1">
    <citation type="submission" date="2022-03" db="EMBL/GenBank/DDBJ databases">
        <title>Complete genome analysis of Roseomonas KG 17.1 : a prolific producer of plant growth promoters.</title>
        <authorList>
            <person name="Saadouli I."/>
            <person name="Najjari A."/>
            <person name="Mosbah A."/>
            <person name="Ouzari H.I."/>
        </authorList>
    </citation>
    <scope>NUCLEOTIDE SEQUENCE [LARGE SCALE GENOMIC DNA]</scope>
    <source>
        <strain evidence="5 6">KG17-1</strain>
    </source>
</reference>
<feature type="domain" description="HTH crp-type" evidence="4">
    <location>
        <begin position="154"/>
        <end position="220"/>
    </location>
</feature>
<dbReference type="SUPFAM" id="SSF51206">
    <property type="entry name" value="cAMP-binding domain-like"/>
    <property type="match status" value="1"/>
</dbReference>
<evidence type="ECO:0000259" key="4">
    <source>
        <dbReference type="Pfam" id="PF13545"/>
    </source>
</evidence>
<accession>A0ABS9W743</accession>
<evidence type="ECO:0000256" key="3">
    <source>
        <dbReference type="ARBA" id="ARBA00023163"/>
    </source>
</evidence>
<dbReference type="InterPro" id="IPR014710">
    <property type="entry name" value="RmlC-like_jellyroll"/>
</dbReference>
<dbReference type="RefSeq" id="WP_202910778.1">
    <property type="nucleotide sequence ID" value="NZ_JALBUU010000028.1"/>
</dbReference>
<organism evidence="5 6">
    <name type="scientific">Teichococcus vastitatis</name>
    <dbReference type="NCBI Taxonomy" id="2307076"/>
    <lineage>
        <taxon>Bacteria</taxon>
        <taxon>Pseudomonadati</taxon>
        <taxon>Pseudomonadota</taxon>
        <taxon>Alphaproteobacteria</taxon>
        <taxon>Acetobacterales</taxon>
        <taxon>Roseomonadaceae</taxon>
        <taxon>Roseomonas</taxon>
    </lineage>
</organism>
<comment type="caution">
    <text evidence="5">The sequence shown here is derived from an EMBL/GenBank/DDBJ whole genome shotgun (WGS) entry which is preliminary data.</text>
</comment>
<evidence type="ECO:0000256" key="2">
    <source>
        <dbReference type="ARBA" id="ARBA00023125"/>
    </source>
</evidence>
<dbReference type="InterPro" id="IPR036388">
    <property type="entry name" value="WH-like_DNA-bd_sf"/>
</dbReference>
<dbReference type="Pfam" id="PF13545">
    <property type="entry name" value="HTH_Crp_2"/>
    <property type="match status" value="1"/>
</dbReference>
<dbReference type="PANTHER" id="PTHR24567">
    <property type="entry name" value="CRP FAMILY TRANSCRIPTIONAL REGULATORY PROTEIN"/>
    <property type="match status" value="1"/>
</dbReference>
<dbReference type="SUPFAM" id="SSF46785">
    <property type="entry name" value="Winged helix' DNA-binding domain"/>
    <property type="match status" value="1"/>
</dbReference>
<evidence type="ECO:0000313" key="5">
    <source>
        <dbReference type="EMBL" id="MCI0755057.1"/>
    </source>
</evidence>
<evidence type="ECO:0000313" key="6">
    <source>
        <dbReference type="Proteomes" id="UP001201985"/>
    </source>
</evidence>
<keyword evidence="3" id="KW-0804">Transcription</keyword>
<dbReference type="InterPro" id="IPR012318">
    <property type="entry name" value="HTH_CRP"/>
</dbReference>
<dbReference type="InterPro" id="IPR050397">
    <property type="entry name" value="Env_Response_Regulators"/>
</dbReference>
<keyword evidence="6" id="KW-1185">Reference proteome</keyword>
<dbReference type="Proteomes" id="UP001201985">
    <property type="component" value="Unassembled WGS sequence"/>
</dbReference>
<keyword evidence="1" id="KW-0805">Transcription regulation</keyword>
<gene>
    <name evidence="5" type="ORF">MON41_15155</name>
</gene>